<proteinExistence type="predicted"/>
<keyword evidence="2" id="KW-1185">Reference proteome</keyword>
<evidence type="ECO:0000313" key="1">
    <source>
        <dbReference type="EMBL" id="SHH94389.1"/>
    </source>
</evidence>
<reference evidence="1 2" key="1">
    <citation type="submission" date="2016-11" db="EMBL/GenBank/DDBJ databases">
        <authorList>
            <person name="Jaros S."/>
            <person name="Januszkiewicz K."/>
            <person name="Wedrychowicz H."/>
        </authorList>
    </citation>
    <scope>NUCLEOTIDE SEQUENCE [LARGE SCALE GENOMIC DNA]</scope>
    <source>
        <strain evidence="1 2">DSM 8605</strain>
    </source>
</reference>
<name>A0A1M5X3K5_9CLOT</name>
<sequence>MSHYNTEYENYYRNLTGTNTLEIKGKKTNNKLHLGSGIGSNKSIGKRIIQEFAGTLILFLLVIASKSFSTPRTISTYNYCKTIVNESYDFKAIELKAQEIISDPSKINITSKIEIWLNNLKSKTLEIEPILNNIKEKFNLSSDSLITYIEYKENLFLVIGLSGVIN</sequence>
<organism evidence="1 2">
    <name type="scientific">Clostridium grantii DSM 8605</name>
    <dbReference type="NCBI Taxonomy" id="1121316"/>
    <lineage>
        <taxon>Bacteria</taxon>
        <taxon>Bacillati</taxon>
        <taxon>Bacillota</taxon>
        <taxon>Clostridia</taxon>
        <taxon>Eubacteriales</taxon>
        <taxon>Clostridiaceae</taxon>
        <taxon>Clostridium</taxon>
    </lineage>
</organism>
<gene>
    <name evidence="1" type="ORF">SAMN02745207_03316</name>
</gene>
<dbReference type="OrthoDB" id="2083169at2"/>
<evidence type="ECO:0000313" key="2">
    <source>
        <dbReference type="Proteomes" id="UP000184447"/>
    </source>
</evidence>
<accession>A0A1M5X3K5</accession>
<dbReference type="STRING" id="1121316.SAMN02745207_03316"/>
<protein>
    <submittedName>
        <fullName evidence="1">Uncharacterized protein</fullName>
    </submittedName>
</protein>
<dbReference type="AlphaFoldDB" id="A0A1M5X3K5"/>
<dbReference type="RefSeq" id="WP_073339692.1">
    <property type="nucleotide sequence ID" value="NZ_FQXM01000023.1"/>
</dbReference>
<dbReference type="Proteomes" id="UP000184447">
    <property type="component" value="Unassembled WGS sequence"/>
</dbReference>
<dbReference type="EMBL" id="FQXM01000023">
    <property type="protein sequence ID" value="SHH94389.1"/>
    <property type="molecule type" value="Genomic_DNA"/>
</dbReference>